<proteinExistence type="predicted"/>
<evidence type="ECO:0000256" key="3">
    <source>
        <dbReference type="SAM" id="SignalP"/>
    </source>
</evidence>
<dbReference type="Proteomes" id="UP000503840">
    <property type="component" value="Unassembled WGS sequence"/>
</dbReference>
<keyword evidence="1" id="KW-0802">TPR repeat</keyword>
<dbReference type="SUPFAM" id="SSF48452">
    <property type="entry name" value="TPR-like"/>
    <property type="match status" value="1"/>
</dbReference>
<evidence type="ECO:0008006" key="6">
    <source>
        <dbReference type="Google" id="ProtNLM"/>
    </source>
</evidence>
<name>A0A7J0BPB5_9BACT</name>
<feature type="repeat" description="TPR" evidence="1">
    <location>
        <begin position="31"/>
        <end position="64"/>
    </location>
</feature>
<feature type="transmembrane region" description="Helical" evidence="2">
    <location>
        <begin position="131"/>
        <end position="152"/>
    </location>
</feature>
<feature type="signal peptide" evidence="3">
    <location>
        <begin position="1"/>
        <end position="24"/>
    </location>
</feature>
<dbReference type="Gene3D" id="1.25.40.10">
    <property type="entry name" value="Tetratricopeptide repeat domain"/>
    <property type="match status" value="1"/>
</dbReference>
<dbReference type="InterPro" id="IPR019734">
    <property type="entry name" value="TPR_rpt"/>
</dbReference>
<reference evidence="4 5" key="1">
    <citation type="submission" date="2020-05" db="EMBL/GenBank/DDBJ databases">
        <title>Draft genome sequence of Desulfovibrio sp. strain HN2T.</title>
        <authorList>
            <person name="Ueno A."/>
            <person name="Tamazawa S."/>
            <person name="Tamamura S."/>
            <person name="Murakami T."/>
            <person name="Kiyama T."/>
            <person name="Inomata H."/>
            <person name="Amano Y."/>
            <person name="Miyakawa K."/>
            <person name="Tamaki H."/>
            <person name="Naganuma T."/>
            <person name="Kaneko K."/>
        </authorList>
    </citation>
    <scope>NUCLEOTIDE SEQUENCE [LARGE SCALE GENOMIC DNA]</scope>
    <source>
        <strain evidence="4 5">HN2</strain>
    </source>
</reference>
<dbReference type="PROSITE" id="PS51257">
    <property type="entry name" value="PROKAR_LIPOPROTEIN"/>
    <property type="match status" value="1"/>
</dbReference>
<dbReference type="EMBL" id="BLVO01000016">
    <property type="protein sequence ID" value="GFM35121.1"/>
    <property type="molecule type" value="Genomic_DNA"/>
</dbReference>
<comment type="caution">
    <text evidence="4">The sequence shown here is derived from an EMBL/GenBank/DDBJ whole genome shotgun (WGS) entry which is preliminary data.</text>
</comment>
<evidence type="ECO:0000256" key="1">
    <source>
        <dbReference type="PROSITE-ProRule" id="PRU00339"/>
    </source>
</evidence>
<dbReference type="InterPro" id="IPR011990">
    <property type="entry name" value="TPR-like_helical_dom_sf"/>
</dbReference>
<evidence type="ECO:0000256" key="2">
    <source>
        <dbReference type="SAM" id="Phobius"/>
    </source>
</evidence>
<dbReference type="AlphaFoldDB" id="A0A7J0BPB5"/>
<gene>
    <name evidence="4" type="ORF">DSM101010T_34860</name>
</gene>
<feature type="chain" id="PRO_5029777075" description="Tetratricopeptide repeat protein" evidence="3">
    <location>
        <begin position="25"/>
        <end position="239"/>
    </location>
</feature>
<dbReference type="PROSITE" id="PS50005">
    <property type="entry name" value="TPR"/>
    <property type="match status" value="2"/>
</dbReference>
<evidence type="ECO:0000313" key="5">
    <source>
        <dbReference type="Proteomes" id="UP000503840"/>
    </source>
</evidence>
<keyword evidence="2" id="KW-1133">Transmembrane helix</keyword>
<organism evidence="4 5">
    <name type="scientific">Desulfovibrio subterraneus</name>
    <dbReference type="NCBI Taxonomy" id="2718620"/>
    <lineage>
        <taxon>Bacteria</taxon>
        <taxon>Pseudomonadati</taxon>
        <taxon>Thermodesulfobacteriota</taxon>
        <taxon>Desulfovibrionia</taxon>
        <taxon>Desulfovibrionales</taxon>
        <taxon>Desulfovibrionaceae</taxon>
        <taxon>Desulfovibrio</taxon>
    </lineage>
</organism>
<accession>A0A7J0BPB5</accession>
<feature type="repeat" description="TPR" evidence="1">
    <location>
        <begin position="65"/>
        <end position="98"/>
    </location>
</feature>
<dbReference type="RefSeq" id="WP_174406750.1">
    <property type="nucleotide sequence ID" value="NZ_BLVO01000016.1"/>
</dbReference>
<dbReference type="Pfam" id="PF14559">
    <property type="entry name" value="TPR_19"/>
    <property type="match status" value="1"/>
</dbReference>
<protein>
    <recommendedName>
        <fullName evidence="6">Tetratricopeptide repeat protein</fullName>
    </recommendedName>
</protein>
<dbReference type="SMART" id="SM00028">
    <property type="entry name" value="TPR"/>
    <property type="match status" value="2"/>
</dbReference>
<keyword evidence="2" id="KW-0472">Membrane</keyword>
<evidence type="ECO:0000313" key="4">
    <source>
        <dbReference type="EMBL" id="GFM35121.1"/>
    </source>
</evidence>
<keyword evidence="5" id="KW-1185">Reference proteome</keyword>
<keyword evidence="3" id="KW-0732">Signal</keyword>
<sequence>MKKHVISFTVATILILSTACGALATGSNKSEVLYIEQGRELIQKKEYDNAVRLLEKAVKEFPESNVLRADLGRTLMFTGEYKRAEEEFQKAFKIDRTTMVAQQLIEQTRLTQEALTDRDMERRYNLFEGKVINGLTVFLGVFLGTLVPVPLWRQRYAFRKALRHENWDMVTDHLEDFIGNWKKAELRRAMDIMLGSYSQSDVETIITNYVDDASARDKLLYFLERMHAKRCPLTICKQE</sequence>
<keyword evidence="2" id="KW-0812">Transmembrane</keyword>